<organism evidence="2 3">
    <name type="scientific">Caligus rogercresseyi</name>
    <name type="common">Sea louse</name>
    <dbReference type="NCBI Taxonomy" id="217165"/>
    <lineage>
        <taxon>Eukaryota</taxon>
        <taxon>Metazoa</taxon>
        <taxon>Ecdysozoa</taxon>
        <taxon>Arthropoda</taxon>
        <taxon>Crustacea</taxon>
        <taxon>Multicrustacea</taxon>
        <taxon>Hexanauplia</taxon>
        <taxon>Copepoda</taxon>
        <taxon>Siphonostomatoida</taxon>
        <taxon>Caligidae</taxon>
        <taxon>Caligus</taxon>
    </lineage>
</organism>
<dbReference type="AlphaFoldDB" id="A0A7T8GSB9"/>
<evidence type="ECO:0000256" key="1">
    <source>
        <dbReference type="SAM" id="MobiDB-lite"/>
    </source>
</evidence>
<feature type="region of interest" description="Disordered" evidence="1">
    <location>
        <begin position="48"/>
        <end position="68"/>
    </location>
</feature>
<dbReference type="EMBL" id="CP045905">
    <property type="protein sequence ID" value="QQP36928.1"/>
    <property type="molecule type" value="Genomic_DNA"/>
</dbReference>
<dbReference type="Proteomes" id="UP000595437">
    <property type="component" value="Chromosome 16"/>
</dbReference>
<name>A0A7T8GSB9_CALRO</name>
<evidence type="ECO:0000313" key="3">
    <source>
        <dbReference type="Proteomes" id="UP000595437"/>
    </source>
</evidence>
<reference evidence="3" key="1">
    <citation type="submission" date="2021-01" db="EMBL/GenBank/DDBJ databases">
        <title>Caligus Genome Assembly.</title>
        <authorList>
            <person name="Gallardo-Escarate C."/>
        </authorList>
    </citation>
    <scope>NUCLEOTIDE SEQUENCE [LARGE SCALE GENOMIC DNA]</scope>
</reference>
<evidence type="ECO:0000313" key="2">
    <source>
        <dbReference type="EMBL" id="QQP36928.1"/>
    </source>
</evidence>
<accession>A0A7T8GSB9</accession>
<gene>
    <name evidence="2" type="ORF">FKW44_022175</name>
</gene>
<dbReference type="OrthoDB" id="6598850at2759"/>
<proteinExistence type="predicted"/>
<sequence>MDLLTAHRLVMVTGDGLKKCVLDFSGVKEAADLIVKWDNCEVLDKEEMEVEKRQKKEKSKPGELPEDEPLKAVERNFEVNAIVS</sequence>
<keyword evidence="3" id="KW-1185">Reference proteome</keyword>
<protein>
    <submittedName>
        <fullName evidence="2">Uncharacterized protein</fullName>
    </submittedName>
</protein>